<feature type="region of interest" description="Disordered" evidence="1">
    <location>
        <begin position="527"/>
        <end position="559"/>
    </location>
</feature>
<dbReference type="SUPFAM" id="SSF56112">
    <property type="entry name" value="Protein kinase-like (PK-like)"/>
    <property type="match status" value="1"/>
</dbReference>
<dbReference type="GO" id="GO:0005524">
    <property type="term" value="F:ATP binding"/>
    <property type="evidence" value="ECO:0007669"/>
    <property type="project" value="InterPro"/>
</dbReference>
<dbReference type="STRING" id="1442368.A0A0D2H112"/>
<dbReference type="Pfam" id="PF00069">
    <property type="entry name" value="Pkinase"/>
    <property type="match status" value="1"/>
</dbReference>
<dbReference type="OrthoDB" id="4160359at2759"/>
<evidence type="ECO:0000256" key="1">
    <source>
        <dbReference type="SAM" id="MobiDB-lite"/>
    </source>
</evidence>
<feature type="domain" description="Protein kinase" evidence="2">
    <location>
        <begin position="185"/>
        <end position="537"/>
    </location>
</feature>
<dbReference type="AlphaFoldDB" id="A0A0D2H112"/>
<keyword evidence="4" id="KW-1185">Reference proteome</keyword>
<evidence type="ECO:0000313" key="3">
    <source>
        <dbReference type="EMBL" id="KIW78369.1"/>
    </source>
</evidence>
<dbReference type="CDD" id="cd00180">
    <property type="entry name" value="PKc"/>
    <property type="match status" value="1"/>
</dbReference>
<evidence type="ECO:0000313" key="4">
    <source>
        <dbReference type="Proteomes" id="UP000053029"/>
    </source>
</evidence>
<dbReference type="PROSITE" id="PS50011">
    <property type="entry name" value="PROTEIN_KINASE_DOM"/>
    <property type="match status" value="1"/>
</dbReference>
<dbReference type="Gene3D" id="1.10.510.10">
    <property type="entry name" value="Transferase(Phosphotransferase) domain 1"/>
    <property type="match status" value="1"/>
</dbReference>
<dbReference type="VEuPathDB" id="FungiDB:Z517_08204"/>
<dbReference type="PANTHER" id="PTHR33112:SF10">
    <property type="entry name" value="TOL"/>
    <property type="match status" value="1"/>
</dbReference>
<sequence>MTARVVWPVTWPDDSDESLKDRLRDERKESCIDKKKFVPESCLDTHLTKENIEAELERKDIVVTTELVDFIQTKAKKLFAILVYSEILEAIIGCYEHQLMDDHLPLLLRKVDNRYEISSLSENEPSDVSFQVASDVFRIGSKDGTWKWNRGRLHDFAENQWQFMAPVFKKERYRYKLDGQHILPFVSVGKEKGGGFSKVYRVTIHHAHQQGYSSSTVAFKQLDRQSQHAGQERLEKMQQEEGDILEIIRELDPQDPHLIEVFAVIERGREICFIFPWANGGNLREVWEQENPETNNLDWINWAIDQLLGLSVAISRLHHLGLEKRNCRHGDLKPENILHFKGEKEIRGKLVIADVGLARVHTNPTYDRAGRNILTIAMSGTQRYEPPDLLDPVPRSRVYDIWSLGCICLEFIIWLLYGKGGLRRFNEAFTQRKFWTAPQNATRSVDATLEGEVFKWMNWMQATDPRVAKDTALGDLLDLVRDRLLVIKVERGGNAVPSNDCRARSEEVCQILANIRKKAKKDAPYLTKCAEKPDPSPHGPGGPDSDSNTQHRAPRPRFGVQNLPLTDNWEAVLSNDFARNVYHQIRWQDVLPGESERLELCERCRKMDIWRAGFSTSDTIADLEKKAHHCRLCRLFYQCVGFLDRSSGKPIHFYRYGSAFHLESHAPPVLSICTSPGMSPITPIANYHGFSPPVASRNLPSSLQIGFPKLPKAGGPTEIALCREWLRVCDDPKLHSCHPTLEGQLPTRVLEVLSHDSPGVRLHISKSGEKGRYFALSHRWGDPLEHRRFCTLRTNYKEFVDGISFERLPKTFQDAVTVTRSLGVPFLWIDSLCILQDDPEDWETESNQMEDVYNLAYCTLSAACARGTTHGFLQPRAPRDVVTLKDSTGDVYYICKAIDNFGADVEEGELSRRGWILQERAMSRRTIHFTDTQVYWECGDGVHCETLIKMRNPKSAILGDSEFPKAAERLVKGGRIELFQFIYKRYSRLAFTNKEDRSIAICGLENRLIRTFDTRGAYGVFDTFLNRSVLWRRGGEKMNRITYPARRSVPSWSWMAYDGWITYVEVPFGQVDWASSLRFPPSPQDQPGGADDDNDRMPLCELVATATDFSQASPARPMDNVTFDIPGTKHLPEFKCVVVGSDKPRAARATQKYYILVVAPASSGAEPGVYERVGAGIVEKDHLDLQRQEDEIRIR</sequence>
<gene>
    <name evidence="3" type="ORF">Z517_08204</name>
</gene>
<dbReference type="EMBL" id="KN846973">
    <property type="protein sequence ID" value="KIW78369.1"/>
    <property type="molecule type" value="Genomic_DNA"/>
</dbReference>
<name>A0A0D2H112_9EURO</name>
<dbReference type="InterPro" id="IPR010730">
    <property type="entry name" value="HET"/>
</dbReference>
<accession>A0A0D2H112</accession>
<dbReference type="PANTHER" id="PTHR33112">
    <property type="entry name" value="DOMAIN PROTEIN, PUTATIVE-RELATED"/>
    <property type="match status" value="1"/>
</dbReference>
<protein>
    <recommendedName>
        <fullName evidence="2">Protein kinase domain-containing protein</fullName>
    </recommendedName>
</protein>
<dbReference type="HOGENOM" id="CLU_002639_7_0_1"/>
<proteinExistence type="predicted"/>
<organism evidence="3 4">
    <name type="scientific">Fonsecaea pedrosoi CBS 271.37</name>
    <dbReference type="NCBI Taxonomy" id="1442368"/>
    <lineage>
        <taxon>Eukaryota</taxon>
        <taxon>Fungi</taxon>
        <taxon>Dikarya</taxon>
        <taxon>Ascomycota</taxon>
        <taxon>Pezizomycotina</taxon>
        <taxon>Eurotiomycetes</taxon>
        <taxon>Chaetothyriomycetidae</taxon>
        <taxon>Chaetothyriales</taxon>
        <taxon>Herpotrichiellaceae</taxon>
        <taxon>Fonsecaea</taxon>
    </lineage>
</organism>
<dbReference type="Pfam" id="PF06985">
    <property type="entry name" value="HET"/>
    <property type="match status" value="1"/>
</dbReference>
<dbReference type="InterPro" id="IPR000719">
    <property type="entry name" value="Prot_kinase_dom"/>
</dbReference>
<dbReference type="GO" id="GO:0004672">
    <property type="term" value="F:protein kinase activity"/>
    <property type="evidence" value="ECO:0007669"/>
    <property type="project" value="InterPro"/>
</dbReference>
<evidence type="ECO:0000259" key="2">
    <source>
        <dbReference type="PROSITE" id="PS50011"/>
    </source>
</evidence>
<dbReference type="InterPro" id="IPR011009">
    <property type="entry name" value="Kinase-like_dom_sf"/>
</dbReference>
<reference evidence="3 4" key="1">
    <citation type="submission" date="2015-01" db="EMBL/GenBank/DDBJ databases">
        <title>The Genome Sequence of Fonsecaea pedrosoi CBS 271.37.</title>
        <authorList>
            <consortium name="The Broad Institute Genomics Platform"/>
            <person name="Cuomo C."/>
            <person name="de Hoog S."/>
            <person name="Gorbushina A."/>
            <person name="Stielow B."/>
            <person name="Teixiera M."/>
            <person name="Abouelleil A."/>
            <person name="Chapman S.B."/>
            <person name="Priest M."/>
            <person name="Young S.K."/>
            <person name="Wortman J."/>
            <person name="Nusbaum C."/>
            <person name="Birren B."/>
        </authorList>
    </citation>
    <scope>NUCLEOTIDE SEQUENCE [LARGE SCALE GENOMIC DNA]</scope>
    <source>
        <strain evidence="3 4">CBS 271.37</strain>
    </source>
</reference>
<dbReference type="SMART" id="SM00220">
    <property type="entry name" value="S_TKc"/>
    <property type="match status" value="1"/>
</dbReference>
<dbReference type="Proteomes" id="UP000053029">
    <property type="component" value="Unassembled WGS sequence"/>
</dbReference>
<dbReference type="GeneID" id="25307694"/>
<dbReference type="RefSeq" id="XP_013282177.1">
    <property type="nucleotide sequence ID" value="XM_013426723.1"/>
</dbReference>